<dbReference type="EMBL" id="BTGC01000001">
    <property type="protein sequence ID" value="GMM49379.1"/>
    <property type="molecule type" value="Genomic_DNA"/>
</dbReference>
<keyword evidence="1" id="KW-0472">Membrane</keyword>
<reference evidence="2 3" key="1">
    <citation type="journal article" date="2023" name="Elife">
        <title>Identification of key yeast species and microbe-microbe interactions impacting larval growth of Drosophila in the wild.</title>
        <authorList>
            <person name="Mure A."/>
            <person name="Sugiura Y."/>
            <person name="Maeda R."/>
            <person name="Honda K."/>
            <person name="Sakurai N."/>
            <person name="Takahashi Y."/>
            <person name="Watada M."/>
            <person name="Katoh T."/>
            <person name="Gotoh A."/>
            <person name="Gotoh Y."/>
            <person name="Taniguchi I."/>
            <person name="Nakamura K."/>
            <person name="Hayashi T."/>
            <person name="Katayama T."/>
            <person name="Uemura T."/>
            <person name="Hattori Y."/>
        </authorList>
    </citation>
    <scope>NUCLEOTIDE SEQUENCE [LARGE SCALE GENOMIC DNA]</scope>
    <source>
        <strain evidence="2 3">SB-73</strain>
    </source>
</reference>
<proteinExistence type="predicted"/>
<evidence type="ECO:0000256" key="1">
    <source>
        <dbReference type="SAM" id="Phobius"/>
    </source>
</evidence>
<keyword evidence="1" id="KW-0812">Transmembrane</keyword>
<sequence length="151" mass="17126">MKAKTLILARIVWLLVITIYLFRNPLAIYSSKFVVAIGSSVSTRTGAGSEGMLGILMGMQAINDLSIIESPDMLARFMDVLPLRVLYLLIMTFLCYVVKWTPLATAPTLAYLFSDTILTGYTFTVVREEHNEQKKQIVREQRYLAEKDLEK</sequence>
<dbReference type="InterPro" id="IPR018815">
    <property type="entry name" value="Incr_loss_mito_DNA_1"/>
</dbReference>
<organism evidence="2 3">
    <name type="scientific">Starmerella bacillaris</name>
    <name type="common">Yeast</name>
    <name type="synonym">Candida zemplinina</name>
    <dbReference type="NCBI Taxonomy" id="1247836"/>
    <lineage>
        <taxon>Eukaryota</taxon>
        <taxon>Fungi</taxon>
        <taxon>Dikarya</taxon>
        <taxon>Ascomycota</taxon>
        <taxon>Saccharomycotina</taxon>
        <taxon>Dipodascomycetes</taxon>
        <taxon>Dipodascales</taxon>
        <taxon>Trichomonascaceae</taxon>
        <taxon>Starmerella</taxon>
    </lineage>
</organism>
<evidence type="ECO:0000313" key="3">
    <source>
        <dbReference type="Proteomes" id="UP001362899"/>
    </source>
</evidence>
<evidence type="ECO:0000313" key="2">
    <source>
        <dbReference type="EMBL" id="GMM49379.1"/>
    </source>
</evidence>
<gene>
    <name evidence="2" type="ORF">DASB73_003370</name>
</gene>
<keyword evidence="3" id="KW-1185">Reference proteome</keyword>
<dbReference type="Proteomes" id="UP001362899">
    <property type="component" value="Unassembled WGS sequence"/>
</dbReference>
<name>A0AAV5RD17_STABA</name>
<dbReference type="AlphaFoldDB" id="A0AAV5RD17"/>
<dbReference type="PANTHER" id="PTHR28029">
    <property type="entry name" value="PROTEIN ILM1"/>
    <property type="match status" value="1"/>
</dbReference>
<dbReference type="Pfam" id="PF10311">
    <property type="entry name" value="Ilm1"/>
    <property type="match status" value="1"/>
</dbReference>
<feature type="transmembrane region" description="Helical" evidence="1">
    <location>
        <begin position="6"/>
        <end position="22"/>
    </location>
</feature>
<accession>A0AAV5RD17</accession>
<keyword evidence="1" id="KW-1133">Transmembrane helix</keyword>
<dbReference type="PANTHER" id="PTHR28029:SF1">
    <property type="entry name" value="PROTEIN ILM1"/>
    <property type="match status" value="1"/>
</dbReference>
<protein>
    <submittedName>
        <fullName evidence="2">Uncharacterized protein</fullName>
    </submittedName>
</protein>
<comment type="caution">
    <text evidence="2">The sequence shown here is derived from an EMBL/GenBank/DDBJ whole genome shotgun (WGS) entry which is preliminary data.</text>
</comment>
<feature type="transmembrane region" description="Helical" evidence="1">
    <location>
        <begin position="85"/>
        <end position="103"/>
    </location>
</feature>